<name>A0A9Q3CA97_9BASI</name>
<dbReference type="AlphaFoldDB" id="A0A9Q3CA97"/>
<dbReference type="PANTHER" id="PTHR24559">
    <property type="entry name" value="TRANSPOSON TY3-I GAG-POL POLYPROTEIN"/>
    <property type="match status" value="1"/>
</dbReference>
<protein>
    <recommendedName>
        <fullName evidence="3">Reverse transcriptase domain-containing protein</fullName>
    </recommendedName>
</protein>
<evidence type="ECO:0000313" key="1">
    <source>
        <dbReference type="EMBL" id="MBW0479992.1"/>
    </source>
</evidence>
<dbReference type="InterPro" id="IPR043502">
    <property type="entry name" value="DNA/RNA_pol_sf"/>
</dbReference>
<evidence type="ECO:0008006" key="3">
    <source>
        <dbReference type="Google" id="ProtNLM"/>
    </source>
</evidence>
<organism evidence="1 2">
    <name type="scientific">Austropuccinia psidii MF-1</name>
    <dbReference type="NCBI Taxonomy" id="1389203"/>
    <lineage>
        <taxon>Eukaryota</taxon>
        <taxon>Fungi</taxon>
        <taxon>Dikarya</taxon>
        <taxon>Basidiomycota</taxon>
        <taxon>Pucciniomycotina</taxon>
        <taxon>Pucciniomycetes</taxon>
        <taxon>Pucciniales</taxon>
        <taxon>Sphaerophragmiaceae</taxon>
        <taxon>Austropuccinia</taxon>
    </lineage>
</organism>
<dbReference type="SUPFAM" id="SSF56672">
    <property type="entry name" value="DNA/RNA polymerases"/>
    <property type="match status" value="1"/>
</dbReference>
<gene>
    <name evidence="1" type="ORF">O181_019707</name>
</gene>
<dbReference type="Gene3D" id="3.10.10.10">
    <property type="entry name" value="HIV Type 1 Reverse Transcriptase, subunit A, domain 1"/>
    <property type="match status" value="1"/>
</dbReference>
<dbReference type="CDD" id="cd01647">
    <property type="entry name" value="RT_LTR"/>
    <property type="match status" value="1"/>
</dbReference>
<dbReference type="Gene3D" id="3.30.70.270">
    <property type="match status" value="1"/>
</dbReference>
<dbReference type="EMBL" id="AVOT02005792">
    <property type="protein sequence ID" value="MBW0479992.1"/>
    <property type="molecule type" value="Genomic_DNA"/>
</dbReference>
<dbReference type="InterPro" id="IPR053134">
    <property type="entry name" value="RNA-dir_DNA_polymerase"/>
</dbReference>
<comment type="caution">
    <text evidence="1">The sequence shown here is derived from an EMBL/GenBank/DDBJ whole genome shotgun (WGS) entry which is preliminary data.</text>
</comment>
<keyword evidence="2" id="KW-1185">Reference proteome</keyword>
<reference evidence="1" key="1">
    <citation type="submission" date="2021-03" db="EMBL/GenBank/DDBJ databases">
        <title>Draft genome sequence of rust myrtle Austropuccinia psidii MF-1, a brazilian biotype.</title>
        <authorList>
            <person name="Quecine M.C."/>
            <person name="Pachon D.M.R."/>
            <person name="Bonatelli M.L."/>
            <person name="Correr F.H."/>
            <person name="Franceschini L.M."/>
            <person name="Leite T.F."/>
            <person name="Margarido G.R.A."/>
            <person name="Almeida C.A."/>
            <person name="Ferrarezi J.A."/>
            <person name="Labate C.A."/>
        </authorList>
    </citation>
    <scope>NUCLEOTIDE SEQUENCE</scope>
    <source>
        <strain evidence="1">MF-1</strain>
    </source>
</reference>
<accession>A0A9Q3CA97</accession>
<evidence type="ECO:0000313" key="2">
    <source>
        <dbReference type="Proteomes" id="UP000765509"/>
    </source>
</evidence>
<dbReference type="PANTHER" id="PTHR24559:SF440">
    <property type="entry name" value="RIBONUCLEASE H"/>
    <property type="match status" value="1"/>
</dbReference>
<dbReference type="Proteomes" id="UP000765509">
    <property type="component" value="Unassembled WGS sequence"/>
</dbReference>
<dbReference type="InterPro" id="IPR043128">
    <property type="entry name" value="Rev_trsase/Diguanyl_cyclase"/>
</dbReference>
<sequence>MANLQTDSSSEVSRPPAFKTPSMNAPECFDGTHPFKVRSFIQSCQFIFHNFPSNLSQDRKKVLYATSFLIVRGAKWIEPYLSNLTNQEPIYLLNSWQLFESQLFTSFGDSNEVRRAEAELDALIMKESALNGTFKSLILPREKTSYWVLTLFNNLNPSIVWRQGLITFNSDHKDYHDPSDSFSNDFSSSKACAALVDYSRTPSFPSSVHIPSLNSHTSLLSSRDEVSKEIQDVGEDNSVSSLHLFFGNMDLPSSSYQDSLEELWDEEEEPEEVETVIKVVPSSYHRYLDVFSKVKAENPPPHHIELEGSLPPFGVIYSLSNKESDTLRTYISENLKKVLIQPSSSETQAPVFFVKKKYVGLHLCVDYCKLNTFTRKNKYRVPSMKWLLTVFNGSSIFSKIDLNGACKLLRIKDGDENLTAFRTKYGSYEYLVSPMLLLLFKILSVSL</sequence>
<proteinExistence type="predicted"/>